<dbReference type="GO" id="GO:0005737">
    <property type="term" value="C:cytoplasm"/>
    <property type="evidence" value="ECO:0007669"/>
    <property type="project" value="TreeGrafter"/>
</dbReference>
<dbReference type="SMART" id="SM00220">
    <property type="entry name" value="S_TKc"/>
    <property type="match status" value="1"/>
</dbReference>
<protein>
    <submittedName>
        <fullName evidence="6">Protein kinase, putative</fullName>
    </submittedName>
</protein>
<keyword evidence="6" id="KW-0418">Kinase</keyword>
<reference evidence="6 7" key="1">
    <citation type="journal article" date="2012" name="BMC Genomics">
        <title>Comparative genomic analysis of human infective Trypanosoma cruzi lineages with the bat-restricted subspecies T. cruzi marinkellei.</title>
        <authorList>
            <person name="Franzen O."/>
            <person name="Talavera-Lopez C."/>
            <person name="Ochaya S."/>
            <person name="Butler C.E."/>
            <person name="Messenger L.A."/>
            <person name="Lewis M.D."/>
            <person name="Llewellyn M.S."/>
            <person name="Marinkelle C.J."/>
            <person name="Tyler K.M."/>
            <person name="Miles M.A."/>
            <person name="Andersson B."/>
        </authorList>
    </citation>
    <scope>NUCLEOTIDE SEQUENCE [LARGE SCALE GENOMIC DNA]</scope>
    <source>
        <strain evidence="6 7">B7</strain>
    </source>
</reference>
<dbReference type="OrthoDB" id="4062651at2759"/>
<evidence type="ECO:0000259" key="5">
    <source>
        <dbReference type="PROSITE" id="PS50011"/>
    </source>
</evidence>
<dbReference type="GO" id="GO:0004674">
    <property type="term" value="F:protein serine/threonine kinase activity"/>
    <property type="evidence" value="ECO:0007669"/>
    <property type="project" value="InterPro"/>
</dbReference>
<dbReference type="InterPro" id="IPR045269">
    <property type="entry name" value="Atg1-like"/>
</dbReference>
<keyword evidence="2 3" id="KW-0067">ATP-binding</keyword>
<evidence type="ECO:0000313" key="7">
    <source>
        <dbReference type="Proteomes" id="UP000007350"/>
    </source>
</evidence>
<evidence type="ECO:0000256" key="2">
    <source>
        <dbReference type="ARBA" id="ARBA00022840"/>
    </source>
</evidence>
<evidence type="ECO:0000256" key="4">
    <source>
        <dbReference type="SAM" id="MobiDB-lite"/>
    </source>
</evidence>
<gene>
    <name evidence="6" type="ORF">MOQ_000351</name>
</gene>
<dbReference type="Pfam" id="PF00069">
    <property type="entry name" value="Pkinase"/>
    <property type="match status" value="2"/>
</dbReference>
<accession>K2PEM7</accession>
<dbReference type="PROSITE" id="PS00108">
    <property type="entry name" value="PROTEIN_KINASE_ST"/>
    <property type="match status" value="1"/>
</dbReference>
<dbReference type="InterPro" id="IPR000719">
    <property type="entry name" value="Prot_kinase_dom"/>
</dbReference>
<dbReference type="InterPro" id="IPR017441">
    <property type="entry name" value="Protein_kinase_ATP_BS"/>
</dbReference>
<dbReference type="GO" id="GO:0005524">
    <property type="term" value="F:ATP binding"/>
    <property type="evidence" value="ECO:0007669"/>
    <property type="project" value="UniProtKB-UniRule"/>
</dbReference>
<evidence type="ECO:0000313" key="6">
    <source>
        <dbReference type="EMBL" id="EKF39422.1"/>
    </source>
</evidence>
<feature type="binding site" evidence="3">
    <location>
        <position position="45"/>
    </location>
    <ligand>
        <name>ATP</name>
        <dbReference type="ChEBI" id="CHEBI:30616"/>
    </ligand>
</feature>
<keyword evidence="6" id="KW-0808">Transferase</keyword>
<dbReference type="GO" id="GO:0010506">
    <property type="term" value="P:regulation of autophagy"/>
    <property type="evidence" value="ECO:0007669"/>
    <property type="project" value="InterPro"/>
</dbReference>
<comment type="caution">
    <text evidence="6">The sequence shown here is derived from an EMBL/GenBank/DDBJ whole genome shotgun (WGS) entry which is preliminary data.</text>
</comment>
<keyword evidence="1 3" id="KW-0547">Nucleotide-binding</keyword>
<dbReference type="SUPFAM" id="SSF56112">
    <property type="entry name" value="Protein kinase-like (PK-like)"/>
    <property type="match status" value="1"/>
</dbReference>
<feature type="region of interest" description="Disordered" evidence="4">
    <location>
        <begin position="737"/>
        <end position="756"/>
    </location>
</feature>
<dbReference type="Gene3D" id="1.10.510.10">
    <property type="entry name" value="Transferase(Phosphotransferase) domain 1"/>
    <property type="match status" value="1"/>
</dbReference>
<dbReference type="PROSITE" id="PS00107">
    <property type="entry name" value="PROTEIN_KINASE_ATP"/>
    <property type="match status" value="1"/>
</dbReference>
<dbReference type="PANTHER" id="PTHR24348">
    <property type="entry name" value="SERINE/THREONINE-PROTEIN KINASE UNC-51-RELATED"/>
    <property type="match status" value="1"/>
</dbReference>
<dbReference type="AlphaFoldDB" id="K2PEM7"/>
<proteinExistence type="predicted"/>
<dbReference type="PANTHER" id="PTHR24348:SF68">
    <property type="entry name" value="SERINE_THREONINE-PROTEIN KINASE ATG1C"/>
    <property type="match status" value="1"/>
</dbReference>
<dbReference type="EMBL" id="AHKC01001239">
    <property type="protein sequence ID" value="EKF39422.1"/>
    <property type="molecule type" value="Genomic_DNA"/>
</dbReference>
<name>K2PEM7_TRYCR</name>
<evidence type="ECO:0000256" key="1">
    <source>
        <dbReference type="ARBA" id="ARBA00022741"/>
    </source>
</evidence>
<dbReference type="InterPro" id="IPR011009">
    <property type="entry name" value="Kinase-like_dom_sf"/>
</dbReference>
<sequence>MAFSPRGAKGGEFAFDVCKLKLGSGGSGTVFLAQHHGTRELVAVKRLFAKGAAECGRSPLQCGRLAGHCCYHHHHHHCACVAYHGKRPTSARTATLTFEQDDDDDDDDNLLRDVDGHVSCCCCSSDRSNTSQLYDDDMHDESDSMFEEKEDEEMDEVKGVVAEVEKENICEEERGEKSSPAWGRIPSAARSPCESTILQYLGPHHHIVKFLGSYTSPSRVTFFAMELMDSDVGRELRAANTAFMKEDIACPLLYSVASAIAHLHRRGVAHRDIKPSNILLRRVDVAKMIVSAAEQFAPTMPRAGLGSTHMECQLNHVFFSEGKEEEQQYVKAALGDFSAAHFVHESRNVGSGRGTLYYKSPEQLMGRAEDYFACDMWALGCTLFELSTGSVAFCGSTDLQVLHQIYAKLGTDFQFYPEKIRETTLFDSLSAPSTAFLDFLKGLLALDPKKRLTASEALKHPFFDPIRQKYGFYSESMEVTFPLRPRCGRPVDTTRFTFRPVCRTPAKRTQRAIAGVFSRVKCGVNVSDPNLSCSGRRCSVWSSSFSGSLTPRAVSTCMKSHHESLNASRRCSGGWGTGNAGIPLSFSSLTPRGGGMSTQGKDDNPKTIGPLISPVALCFSPATSVKCRGSSMSANKMNTASAAPTTTTASATMATTVSPHGKMLRWTPSSRITLGNARTNFLFERVVLGGDACGGGGCPTGPRVLLDDDSHSCRHEGDSPPVRKILFESPHQSLIHRLNDSSDNAEESSAVAVDEP</sequence>
<keyword evidence="7" id="KW-1185">Reference proteome</keyword>
<organism evidence="6 7">
    <name type="scientific">Trypanosoma cruzi marinkellei</name>
    <dbReference type="NCBI Taxonomy" id="85056"/>
    <lineage>
        <taxon>Eukaryota</taxon>
        <taxon>Discoba</taxon>
        <taxon>Euglenozoa</taxon>
        <taxon>Kinetoplastea</taxon>
        <taxon>Metakinetoplastina</taxon>
        <taxon>Trypanosomatida</taxon>
        <taxon>Trypanosomatidae</taxon>
        <taxon>Trypanosoma</taxon>
        <taxon>Schizotrypanum</taxon>
    </lineage>
</organism>
<feature type="domain" description="Protein kinase" evidence="5">
    <location>
        <begin position="16"/>
        <end position="463"/>
    </location>
</feature>
<dbReference type="Proteomes" id="UP000007350">
    <property type="component" value="Unassembled WGS sequence"/>
</dbReference>
<dbReference type="InterPro" id="IPR008271">
    <property type="entry name" value="Ser/Thr_kinase_AS"/>
</dbReference>
<dbReference type="PROSITE" id="PS50011">
    <property type="entry name" value="PROTEIN_KINASE_DOM"/>
    <property type="match status" value="1"/>
</dbReference>
<evidence type="ECO:0000256" key="3">
    <source>
        <dbReference type="PROSITE-ProRule" id="PRU10141"/>
    </source>
</evidence>